<sequence length="327" mass="35742">MLWAGLAWGLIASLLWFAIARFGSRQPMSEAQENRFASFTILFFGVTGIVSLLLVGPFNLVTGIVLTGCVLIGLLLFPATQITLVFILSMAAILAYAIVVSLDTTLYRPLLAPVDYRPAQVWYDIITIIAAGLIITKDSFTVAALTSTWRHREASTFDRSIRDPLTGVANRGHLLQTLTHQLAMPTRARKGLAVVLMDVDFFKQINDRYGHATGDQALIHVAETLQDNLRDNDLLGRYGGEEFLMLLPGATLSQAHNVAERCAEALRHNAMAITGSPAIKLTASFGVSSASAQSAMDAHTLIEEADRAMYTAKHQGRDRVVVYSRPQ</sequence>
<evidence type="ECO:0000313" key="6">
    <source>
        <dbReference type="Proteomes" id="UP000029443"/>
    </source>
</evidence>
<feature type="transmembrane region" description="Helical" evidence="3">
    <location>
        <begin position="122"/>
        <end position="145"/>
    </location>
</feature>
<dbReference type="EC" id="2.7.7.65" evidence="1"/>
<feature type="transmembrane region" description="Helical" evidence="3">
    <location>
        <begin position="84"/>
        <end position="102"/>
    </location>
</feature>
<dbReference type="Pfam" id="PF00990">
    <property type="entry name" value="GGDEF"/>
    <property type="match status" value="1"/>
</dbReference>
<evidence type="ECO:0000259" key="4">
    <source>
        <dbReference type="PROSITE" id="PS50887"/>
    </source>
</evidence>
<comment type="catalytic activity">
    <reaction evidence="2">
        <text>2 GTP = 3',3'-c-di-GMP + 2 diphosphate</text>
        <dbReference type="Rhea" id="RHEA:24898"/>
        <dbReference type="ChEBI" id="CHEBI:33019"/>
        <dbReference type="ChEBI" id="CHEBI:37565"/>
        <dbReference type="ChEBI" id="CHEBI:58805"/>
        <dbReference type="EC" id="2.7.7.65"/>
    </reaction>
</comment>
<dbReference type="Gene3D" id="3.30.70.270">
    <property type="match status" value="1"/>
</dbReference>
<protein>
    <recommendedName>
        <fullName evidence="1">diguanylate cyclase</fullName>
        <ecNumber evidence="1">2.7.7.65</ecNumber>
    </recommendedName>
</protein>
<dbReference type="NCBIfam" id="TIGR00254">
    <property type="entry name" value="GGDEF"/>
    <property type="match status" value="1"/>
</dbReference>
<feature type="transmembrane region" description="Helical" evidence="3">
    <location>
        <begin position="36"/>
        <end position="54"/>
    </location>
</feature>
<dbReference type="InterPro" id="IPR043128">
    <property type="entry name" value="Rev_trsase/Diguanyl_cyclase"/>
</dbReference>
<gene>
    <name evidence="5" type="ORF">T9A_01983</name>
</gene>
<feature type="transmembrane region" description="Helical" evidence="3">
    <location>
        <begin position="6"/>
        <end position="24"/>
    </location>
</feature>
<dbReference type="InterPro" id="IPR029787">
    <property type="entry name" value="Nucleotide_cyclase"/>
</dbReference>
<dbReference type="Proteomes" id="UP000029443">
    <property type="component" value="Unassembled WGS sequence"/>
</dbReference>
<keyword evidence="3" id="KW-0812">Transmembrane</keyword>
<organism evidence="5 6">
    <name type="scientific">Alcanivorax jadensis T9</name>
    <dbReference type="NCBI Taxonomy" id="1177181"/>
    <lineage>
        <taxon>Bacteria</taxon>
        <taxon>Pseudomonadati</taxon>
        <taxon>Pseudomonadota</taxon>
        <taxon>Gammaproteobacteria</taxon>
        <taxon>Oceanospirillales</taxon>
        <taxon>Alcanivoracaceae</taxon>
        <taxon>Alcanivorax</taxon>
    </lineage>
</organism>
<name>A0ABR4WCN9_9GAMM</name>
<accession>A0ABR4WCN9</accession>
<keyword evidence="6" id="KW-1185">Reference proteome</keyword>
<evidence type="ECO:0000313" key="5">
    <source>
        <dbReference type="EMBL" id="KGD61123.1"/>
    </source>
</evidence>
<dbReference type="EMBL" id="ARXU01000006">
    <property type="protein sequence ID" value="KGD61123.1"/>
    <property type="molecule type" value="Genomic_DNA"/>
</dbReference>
<evidence type="ECO:0000256" key="2">
    <source>
        <dbReference type="ARBA" id="ARBA00034247"/>
    </source>
</evidence>
<feature type="transmembrane region" description="Helical" evidence="3">
    <location>
        <begin position="60"/>
        <end position="77"/>
    </location>
</feature>
<evidence type="ECO:0000256" key="1">
    <source>
        <dbReference type="ARBA" id="ARBA00012528"/>
    </source>
</evidence>
<proteinExistence type="predicted"/>
<keyword evidence="3" id="KW-0472">Membrane</keyword>
<dbReference type="CDD" id="cd01949">
    <property type="entry name" value="GGDEF"/>
    <property type="match status" value="1"/>
</dbReference>
<dbReference type="PROSITE" id="PS50887">
    <property type="entry name" value="GGDEF"/>
    <property type="match status" value="1"/>
</dbReference>
<keyword evidence="3" id="KW-1133">Transmembrane helix</keyword>
<feature type="domain" description="GGDEF" evidence="4">
    <location>
        <begin position="190"/>
        <end position="325"/>
    </location>
</feature>
<comment type="caution">
    <text evidence="5">The sequence shown here is derived from an EMBL/GenBank/DDBJ whole genome shotgun (WGS) entry which is preliminary data.</text>
</comment>
<dbReference type="InterPro" id="IPR050469">
    <property type="entry name" value="Diguanylate_Cyclase"/>
</dbReference>
<evidence type="ECO:0000256" key="3">
    <source>
        <dbReference type="SAM" id="Phobius"/>
    </source>
</evidence>
<dbReference type="SUPFAM" id="SSF55073">
    <property type="entry name" value="Nucleotide cyclase"/>
    <property type="match status" value="1"/>
</dbReference>
<reference evidence="5 6" key="1">
    <citation type="submission" date="2012-09" db="EMBL/GenBank/DDBJ databases">
        <title>Genome Sequence of alkane-degrading Bacterium Alcanivorax jadensis T9.</title>
        <authorList>
            <person name="Lai Q."/>
            <person name="Shao Z."/>
        </authorList>
    </citation>
    <scope>NUCLEOTIDE SEQUENCE [LARGE SCALE GENOMIC DNA]</scope>
    <source>
        <strain evidence="5 6">T9</strain>
    </source>
</reference>
<dbReference type="SMART" id="SM00267">
    <property type="entry name" value="GGDEF"/>
    <property type="match status" value="1"/>
</dbReference>
<dbReference type="PANTHER" id="PTHR45138:SF9">
    <property type="entry name" value="DIGUANYLATE CYCLASE DGCM-RELATED"/>
    <property type="match status" value="1"/>
</dbReference>
<dbReference type="PANTHER" id="PTHR45138">
    <property type="entry name" value="REGULATORY COMPONENTS OF SENSORY TRANSDUCTION SYSTEM"/>
    <property type="match status" value="1"/>
</dbReference>
<dbReference type="InterPro" id="IPR000160">
    <property type="entry name" value="GGDEF_dom"/>
</dbReference>